<feature type="region of interest" description="Disordered" evidence="1">
    <location>
        <begin position="56"/>
        <end position="77"/>
    </location>
</feature>
<keyword evidence="2" id="KW-0812">Transmembrane</keyword>
<dbReference type="STRING" id="1344003.SAMN05445060_4090"/>
<dbReference type="EMBL" id="FTNT01000016">
    <property type="protein sequence ID" value="SIS23286.1"/>
    <property type="molecule type" value="Genomic_DNA"/>
</dbReference>
<protein>
    <submittedName>
        <fullName evidence="3">Uncharacterized protein</fullName>
    </submittedName>
</protein>
<organism evidence="3 4">
    <name type="scientific">Williamsia sterculiae</name>
    <dbReference type="NCBI Taxonomy" id="1344003"/>
    <lineage>
        <taxon>Bacteria</taxon>
        <taxon>Bacillati</taxon>
        <taxon>Actinomycetota</taxon>
        <taxon>Actinomycetes</taxon>
        <taxon>Mycobacteriales</taxon>
        <taxon>Nocardiaceae</taxon>
        <taxon>Williamsia</taxon>
    </lineage>
</organism>
<feature type="transmembrane region" description="Helical" evidence="2">
    <location>
        <begin position="100"/>
        <end position="121"/>
    </location>
</feature>
<keyword evidence="4" id="KW-1185">Reference proteome</keyword>
<feature type="compositionally biased region" description="Low complexity" evidence="1">
    <location>
        <begin position="1"/>
        <end position="24"/>
    </location>
</feature>
<feature type="region of interest" description="Disordered" evidence="1">
    <location>
        <begin position="1"/>
        <end position="27"/>
    </location>
</feature>
<feature type="transmembrane region" description="Helical" evidence="2">
    <location>
        <begin position="37"/>
        <end position="58"/>
    </location>
</feature>
<keyword evidence="2" id="KW-1133">Transmembrane helix</keyword>
<proteinExistence type="predicted"/>
<gene>
    <name evidence="3" type="ORF">SAMN05445060_4090</name>
</gene>
<dbReference type="AlphaFoldDB" id="A0A1N7HEH9"/>
<sequence length="166" mass="16019">MTTTTLPTTLAGDTIDSTSTHTTTPGAPGLRARLRMVTVLGSAALVTVLAGPVTATAAPGDPTPTPTPGAGTGADVGGGGLPGGIQVTVQTAPGQNKWNWLAGVALGLCILVAIVGLAFGFAKLSHAKKSHNVGSEEGSAIAYSALGLAGLSSLGAIASGIYMGAS</sequence>
<name>A0A1N7HEH9_9NOCA</name>
<evidence type="ECO:0000313" key="4">
    <source>
        <dbReference type="Proteomes" id="UP000186218"/>
    </source>
</evidence>
<dbReference type="RefSeq" id="WP_076482876.1">
    <property type="nucleotide sequence ID" value="NZ_FTNT01000016.1"/>
</dbReference>
<evidence type="ECO:0000256" key="1">
    <source>
        <dbReference type="SAM" id="MobiDB-lite"/>
    </source>
</evidence>
<evidence type="ECO:0000256" key="2">
    <source>
        <dbReference type="SAM" id="Phobius"/>
    </source>
</evidence>
<feature type="transmembrane region" description="Helical" evidence="2">
    <location>
        <begin position="141"/>
        <end position="165"/>
    </location>
</feature>
<reference evidence="3 4" key="1">
    <citation type="submission" date="2017-01" db="EMBL/GenBank/DDBJ databases">
        <authorList>
            <person name="Mah S.A."/>
            <person name="Swanson W.J."/>
            <person name="Moy G.W."/>
            <person name="Vacquier V.D."/>
        </authorList>
    </citation>
    <scope>NUCLEOTIDE SEQUENCE [LARGE SCALE GENOMIC DNA]</scope>
    <source>
        <strain evidence="3 4">CPCC 203464</strain>
    </source>
</reference>
<keyword evidence="2" id="KW-0472">Membrane</keyword>
<dbReference type="Proteomes" id="UP000186218">
    <property type="component" value="Unassembled WGS sequence"/>
</dbReference>
<accession>A0A1N7HEH9</accession>
<evidence type="ECO:0000313" key="3">
    <source>
        <dbReference type="EMBL" id="SIS23286.1"/>
    </source>
</evidence>